<accession>A0A6J4V7B1</accession>
<organism evidence="2">
    <name type="scientific">uncultured Thermomicrobiales bacterium</name>
    <dbReference type="NCBI Taxonomy" id="1645740"/>
    <lineage>
        <taxon>Bacteria</taxon>
        <taxon>Pseudomonadati</taxon>
        <taxon>Thermomicrobiota</taxon>
        <taxon>Thermomicrobia</taxon>
        <taxon>Thermomicrobiales</taxon>
        <taxon>environmental samples</taxon>
    </lineage>
</organism>
<feature type="transmembrane region" description="Helical" evidence="1">
    <location>
        <begin position="77"/>
        <end position="98"/>
    </location>
</feature>
<keyword evidence="1" id="KW-0472">Membrane</keyword>
<feature type="transmembrane region" description="Helical" evidence="1">
    <location>
        <begin position="44"/>
        <end position="65"/>
    </location>
</feature>
<name>A0A6J4V7B1_9BACT</name>
<feature type="transmembrane region" description="Helical" evidence="1">
    <location>
        <begin position="20"/>
        <end position="38"/>
    </location>
</feature>
<keyword evidence="1" id="KW-0812">Transmembrane</keyword>
<evidence type="ECO:0000256" key="1">
    <source>
        <dbReference type="SAM" id="Phobius"/>
    </source>
</evidence>
<dbReference type="AlphaFoldDB" id="A0A6J4V7B1"/>
<gene>
    <name evidence="2" type="ORF">AVDCRST_MAG88-2334</name>
</gene>
<proteinExistence type="predicted"/>
<keyword evidence="1" id="KW-1133">Transmembrane helix</keyword>
<dbReference type="EMBL" id="CADCWM010000592">
    <property type="protein sequence ID" value="CAA9571065.1"/>
    <property type="molecule type" value="Genomic_DNA"/>
</dbReference>
<protein>
    <submittedName>
        <fullName evidence="2">Uncharacterized protein</fullName>
    </submittedName>
</protein>
<evidence type="ECO:0000313" key="2">
    <source>
        <dbReference type="EMBL" id="CAA9571065.1"/>
    </source>
</evidence>
<sequence>MGTQGSTGRLDRWEQRLGSVSSTVPYVLLTASAMLAGLQGDQGWAHHLGTLGLVGLAAGWMVWMVTLHPAWARRRAVMTVYCAGLLALIAALIGRSPWFGLFAFTGYLHSWAFLPGKWRIAGVAVTAILATSSFTGGL</sequence>
<feature type="transmembrane region" description="Helical" evidence="1">
    <location>
        <begin position="118"/>
        <end position="137"/>
    </location>
</feature>
<feature type="non-terminal residue" evidence="2">
    <location>
        <position position="138"/>
    </location>
</feature>
<reference evidence="2" key="1">
    <citation type="submission" date="2020-02" db="EMBL/GenBank/DDBJ databases">
        <authorList>
            <person name="Meier V. D."/>
        </authorList>
    </citation>
    <scope>NUCLEOTIDE SEQUENCE</scope>
    <source>
        <strain evidence="2">AVDCRST_MAG88</strain>
    </source>
</reference>